<evidence type="ECO:0000256" key="3">
    <source>
        <dbReference type="ARBA" id="ARBA00022525"/>
    </source>
</evidence>
<dbReference type="Ensembl" id="ENSNMLT00000032868.1">
    <property type="protein sequence ID" value="ENSNMLP00000029477.1"/>
    <property type="gene ID" value="ENSNMLG00000018629.1"/>
</dbReference>
<keyword evidence="7" id="KW-1185">Reference proteome</keyword>
<reference evidence="6" key="2">
    <citation type="submission" date="2025-09" db="UniProtKB">
        <authorList>
            <consortium name="Ensembl"/>
        </authorList>
    </citation>
    <scope>IDENTIFICATION</scope>
</reference>
<evidence type="ECO:0000313" key="6">
    <source>
        <dbReference type="Ensembl" id="ENSNMLP00000029477.1"/>
    </source>
</evidence>
<feature type="signal peptide" evidence="5">
    <location>
        <begin position="1"/>
        <end position="22"/>
    </location>
</feature>
<proteinExistence type="inferred from homology"/>
<dbReference type="GO" id="GO:0005576">
    <property type="term" value="C:extracellular region"/>
    <property type="evidence" value="ECO:0007669"/>
    <property type="project" value="UniProtKB-SubCell"/>
</dbReference>
<keyword evidence="4 5" id="KW-0732">Signal</keyword>
<protein>
    <recommendedName>
        <fullName evidence="8">Interleukin 17N</fullName>
    </recommendedName>
</protein>
<comment type="subcellular location">
    <subcellularLocation>
        <location evidence="1">Secreted</location>
    </subcellularLocation>
</comment>
<feature type="chain" id="PRO_5034600629" description="Interleukin 17N" evidence="5">
    <location>
        <begin position="23"/>
        <end position="139"/>
    </location>
</feature>
<evidence type="ECO:0000313" key="7">
    <source>
        <dbReference type="Proteomes" id="UP000694523"/>
    </source>
</evidence>
<evidence type="ECO:0008006" key="8">
    <source>
        <dbReference type="Google" id="ProtNLM"/>
    </source>
</evidence>
<evidence type="ECO:0000256" key="4">
    <source>
        <dbReference type="ARBA" id="ARBA00022729"/>
    </source>
</evidence>
<accession>A0A8C6U2K9</accession>
<organism evidence="6 7">
    <name type="scientific">Neogobius melanostomus</name>
    <name type="common">round goby</name>
    <dbReference type="NCBI Taxonomy" id="47308"/>
    <lineage>
        <taxon>Eukaryota</taxon>
        <taxon>Metazoa</taxon>
        <taxon>Chordata</taxon>
        <taxon>Craniata</taxon>
        <taxon>Vertebrata</taxon>
        <taxon>Euteleostomi</taxon>
        <taxon>Actinopterygii</taxon>
        <taxon>Neopterygii</taxon>
        <taxon>Teleostei</taxon>
        <taxon>Neoteleostei</taxon>
        <taxon>Acanthomorphata</taxon>
        <taxon>Gobiaria</taxon>
        <taxon>Gobiiformes</taxon>
        <taxon>Gobioidei</taxon>
        <taxon>Gobiidae</taxon>
        <taxon>Benthophilinae</taxon>
        <taxon>Neogobiini</taxon>
        <taxon>Neogobius</taxon>
    </lineage>
</organism>
<dbReference type="SUPFAM" id="SSF57501">
    <property type="entry name" value="Cystine-knot cytokines"/>
    <property type="match status" value="1"/>
</dbReference>
<sequence>HRQCAPLRPLLVLLLLMRSSLAVPMGAQCVDETFCSYNLQEYYSQMVNLPTRINDRSIASWSYVENIDLNRVPQVIHEASCHTTHSCRALEGLLSLETIPVTLRVPVLKKTAGCFPSTGYSLDFELITVACLCATSRNN</sequence>
<dbReference type="AlphaFoldDB" id="A0A8C6U2K9"/>
<dbReference type="InterPro" id="IPR010345">
    <property type="entry name" value="IL-17_fam"/>
</dbReference>
<dbReference type="Pfam" id="PF06083">
    <property type="entry name" value="IL17"/>
    <property type="match status" value="1"/>
</dbReference>
<dbReference type="GO" id="GO:0005125">
    <property type="term" value="F:cytokine activity"/>
    <property type="evidence" value="ECO:0007669"/>
    <property type="project" value="InterPro"/>
</dbReference>
<evidence type="ECO:0000256" key="2">
    <source>
        <dbReference type="ARBA" id="ARBA00007236"/>
    </source>
</evidence>
<keyword evidence="3" id="KW-0964">Secreted</keyword>
<evidence type="ECO:0000256" key="5">
    <source>
        <dbReference type="SAM" id="SignalP"/>
    </source>
</evidence>
<reference evidence="6" key="1">
    <citation type="submission" date="2025-08" db="UniProtKB">
        <authorList>
            <consortium name="Ensembl"/>
        </authorList>
    </citation>
    <scope>IDENTIFICATION</scope>
</reference>
<name>A0A8C6U2K9_9GOBI</name>
<evidence type="ECO:0000256" key="1">
    <source>
        <dbReference type="ARBA" id="ARBA00004613"/>
    </source>
</evidence>
<dbReference type="Proteomes" id="UP000694523">
    <property type="component" value="Unplaced"/>
</dbReference>
<comment type="similarity">
    <text evidence="2">Belongs to the IL-17 family.</text>
</comment>
<dbReference type="InterPro" id="IPR029034">
    <property type="entry name" value="Cystine-knot_cytokine"/>
</dbReference>
<dbReference type="Gene3D" id="2.10.90.10">
    <property type="entry name" value="Cystine-knot cytokines"/>
    <property type="match status" value="1"/>
</dbReference>